<proteinExistence type="predicted"/>
<dbReference type="AlphaFoldDB" id="A0AAU9EW15"/>
<sequence>MLTLQEIRADQQLINEIDWEMTPEKAVSLYLEWGNGWNHGIRMVRSQDEESYYFVVYSWEDGPVLHFIRRNMGGAEELAVIALPEDLRDHFQETWGGHKGVYGLTPEIESWLKDELGATQH</sequence>
<accession>A0AAU9EW15</accession>
<dbReference type="NCBIfam" id="NF045682">
    <property type="entry name" value="DVU0772_fam"/>
    <property type="match status" value="1"/>
</dbReference>
<evidence type="ECO:0000313" key="2">
    <source>
        <dbReference type="Proteomes" id="UP001366166"/>
    </source>
</evidence>
<keyword evidence="2" id="KW-1185">Reference proteome</keyword>
<dbReference type="Proteomes" id="UP001366166">
    <property type="component" value="Chromosome"/>
</dbReference>
<reference evidence="2" key="1">
    <citation type="journal article" date="2023" name="Arch. Microbiol.">
        <title>Desulfoferula mesophilus gen. nov. sp. nov., a mesophilic sulfate-reducing bacterium isolated from a brackish lake sediment.</title>
        <authorList>
            <person name="Watanabe T."/>
            <person name="Yabe T."/>
            <person name="Tsuji J.M."/>
            <person name="Fukui M."/>
        </authorList>
    </citation>
    <scope>NUCLEOTIDE SEQUENCE [LARGE SCALE GENOMIC DNA]</scope>
    <source>
        <strain evidence="2">12FAK</strain>
    </source>
</reference>
<protein>
    <submittedName>
        <fullName evidence="1">Uncharacterized protein</fullName>
    </submittedName>
</protein>
<organism evidence="1 2">
    <name type="scientific">Desulfoferula mesophila</name>
    <dbReference type="NCBI Taxonomy" id="3058419"/>
    <lineage>
        <taxon>Bacteria</taxon>
        <taxon>Pseudomonadati</taxon>
        <taxon>Thermodesulfobacteriota</taxon>
        <taxon>Desulfarculia</taxon>
        <taxon>Desulfarculales</taxon>
        <taxon>Desulfarculaceae</taxon>
        <taxon>Desulfoferula</taxon>
    </lineage>
</organism>
<dbReference type="EMBL" id="AP028679">
    <property type="protein sequence ID" value="BEQ15760.1"/>
    <property type="molecule type" value="Genomic_DNA"/>
</dbReference>
<dbReference type="KEGG" id="dmp:FAK_28260"/>
<evidence type="ECO:0000313" key="1">
    <source>
        <dbReference type="EMBL" id="BEQ15760.1"/>
    </source>
</evidence>
<dbReference type="InterPro" id="IPR059223">
    <property type="entry name" value="DVU0772-like"/>
</dbReference>
<dbReference type="RefSeq" id="WP_338600653.1">
    <property type="nucleotide sequence ID" value="NZ_AP028679.1"/>
</dbReference>
<name>A0AAU9EW15_9BACT</name>
<gene>
    <name evidence="1" type="ORF">FAK_28260</name>
</gene>